<organism evidence="1 2">
    <name type="scientific">Parascaris univalens</name>
    <name type="common">Nematode worm</name>
    <dbReference type="NCBI Taxonomy" id="6257"/>
    <lineage>
        <taxon>Eukaryota</taxon>
        <taxon>Metazoa</taxon>
        <taxon>Ecdysozoa</taxon>
        <taxon>Nematoda</taxon>
        <taxon>Chromadorea</taxon>
        <taxon>Rhabditida</taxon>
        <taxon>Spirurina</taxon>
        <taxon>Ascaridomorpha</taxon>
        <taxon>Ascaridoidea</taxon>
        <taxon>Ascarididae</taxon>
        <taxon>Parascaris</taxon>
    </lineage>
</organism>
<proteinExistence type="predicted"/>
<reference evidence="2" key="1">
    <citation type="submission" date="2022-11" db="UniProtKB">
        <authorList>
            <consortium name="WormBaseParasite"/>
        </authorList>
    </citation>
    <scope>IDENTIFICATION</scope>
</reference>
<dbReference type="AlphaFoldDB" id="A0A915CHG7"/>
<protein>
    <submittedName>
        <fullName evidence="2">Uncharacterized protein</fullName>
    </submittedName>
</protein>
<sequence>MREVCTYALCNAVGVSSEPGGVWRGNGGPPHVDGWRIDWPKSVIEEGPASSTFGSATIRGEYRVVWRVDEGGFGKRKLLRECSGVIGREVSDQREGTSCVVSLTMEEEAWVRTVEESRRCPLGISDWREKQRPMRRKVERVVPRVLRSLVRNGEAEVWPIKGQRYAQCGVSKRGTTGARLRIIARRLSRASRRARVEMVLCKISKEVCGARSERSLGGDKRRKKVVIVCGATAFCAVVRCRRLEEKEKIRREESPQSGMRLDVGAFGLHFGVSARRVQFRVGCDGVGPGESHRGIRREFFVSFAFVEATMPMADSEGLAAANERGAIVKRVSFMRGCFM</sequence>
<keyword evidence="1" id="KW-1185">Reference proteome</keyword>
<evidence type="ECO:0000313" key="2">
    <source>
        <dbReference type="WBParaSite" id="PgR179_g009_t01"/>
    </source>
</evidence>
<dbReference type="WBParaSite" id="PgR179_g009_t01">
    <property type="protein sequence ID" value="PgR179_g009_t01"/>
    <property type="gene ID" value="PgR179_g009"/>
</dbReference>
<dbReference type="Proteomes" id="UP000887569">
    <property type="component" value="Unplaced"/>
</dbReference>
<accession>A0A915CHG7</accession>
<evidence type="ECO:0000313" key="1">
    <source>
        <dbReference type="Proteomes" id="UP000887569"/>
    </source>
</evidence>
<name>A0A915CHG7_PARUN</name>